<evidence type="ECO:0000259" key="1">
    <source>
        <dbReference type="PROSITE" id="PS51910"/>
    </source>
</evidence>
<organism evidence="2 3">
    <name type="scientific">Vallitalea guaymasensis</name>
    <dbReference type="NCBI Taxonomy" id="1185412"/>
    <lineage>
        <taxon>Bacteria</taxon>
        <taxon>Bacillati</taxon>
        <taxon>Bacillota</taxon>
        <taxon>Clostridia</taxon>
        <taxon>Lachnospirales</taxon>
        <taxon>Vallitaleaceae</taxon>
        <taxon>Vallitalea</taxon>
    </lineage>
</organism>
<dbReference type="PANTHER" id="PTHR46066:SF2">
    <property type="entry name" value="CHITINASE DOMAIN-CONTAINING PROTEIN 1"/>
    <property type="match status" value="1"/>
</dbReference>
<dbReference type="RefSeq" id="WP_212691743.1">
    <property type="nucleotide sequence ID" value="NZ_CP058561.1"/>
</dbReference>
<dbReference type="Gene3D" id="3.10.50.10">
    <property type="match status" value="1"/>
</dbReference>
<sequence length="456" mass="53107">MIKKRGLRIILTILLVTCLIPVSISSNAKGLSGSIEEFIETYTISTEDEDKSEEIPSIEYDNKLFLPIQDIARILGKNIITKGQTIKISDENKEQDFTLKDGFLLHGFYALNSYDQFEELRRGKTLSNFDSLSFGWSRIDQVGDGVELTFDGRDFRIPNAYDETLHKANDIPKQLMIFADDSSNRNDYFKAIFKDMDNIISQIADTVNGKNNVYKKLAFDGVTIDFETVNKEDQDSFITFLKKLRTKLGKDKTIYVAIPSVKYYSYYKYKEILEIVNYVILMEHDFDIKVRQSTYSDIIKSPVSPIALIEQDIKTLVEKVGDKYKDKIVLQISFGSSQWISNKDNTYRRVMSSPSYNLIYDRICKELDNKVKKEDLLFYNKLYDNPYLIYINDKKEKNYIWYENWDSVFAKIKLASDYNLGGISLWRLGTVPNYYSKYGKEAGFDIWYRISNLFDK</sequence>
<dbReference type="KEGG" id="vgu:HYG85_23930"/>
<dbReference type="SMART" id="SM00636">
    <property type="entry name" value="Glyco_18"/>
    <property type="match status" value="1"/>
</dbReference>
<dbReference type="InterPro" id="IPR001223">
    <property type="entry name" value="Glyco_hydro18_cat"/>
</dbReference>
<proteinExistence type="predicted"/>
<gene>
    <name evidence="2" type="ORF">HYG85_23930</name>
</gene>
<keyword evidence="3" id="KW-1185">Reference proteome</keyword>
<evidence type="ECO:0000313" key="3">
    <source>
        <dbReference type="Proteomes" id="UP000677305"/>
    </source>
</evidence>
<dbReference type="PROSITE" id="PS51910">
    <property type="entry name" value="GH18_2"/>
    <property type="match status" value="1"/>
</dbReference>
<dbReference type="Proteomes" id="UP000677305">
    <property type="component" value="Chromosome"/>
</dbReference>
<dbReference type="Gene3D" id="3.20.20.80">
    <property type="entry name" value="Glycosidases"/>
    <property type="match status" value="1"/>
</dbReference>
<dbReference type="InterPro" id="IPR011583">
    <property type="entry name" value="Chitinase_II/V-like_cat"/>
</dbReference>
<dbReference type="InterPro" id="IPR017853">
    <property type="entry name" value="GH"/>
</dbReference>
<dbReference type="InterPro" id="IPR029070">
    <property type="entry name" value="Chitinase_insertion_sf"/>
</dbReference>
<accession>A0A8J8MF38</accession>
<dbReference type="GO" id="GO:0005975">
    <property type="term" value="P:carbohydrate metabolic process"/>
    <property type="evidence" value="ECO:0007669"/>
    <property type="project" value="InterPro"/>
</dbReference>
<dbReference type="Pfam" id="PF00704">
    <property type="entry name" value="Glyco_hydro_18"/>
    <property type="match status" value="1"/>
</dbReference>
<reference evidence="2 3" key="1">
    <citation type="submission" date="2020-07" db="EMBL/GenBank/DDBJ databases">
        <title>Vallitalea guaymasensis genome.</title>
        <authorList>
            <person name="Postec A."/>
        </authorList>
    </citation>
    <scope>NUCLEOTIDE SEQUENCE [LARGE SCALE GENOMIC DNA]</scope>
    <source>
        <strain evidence="2 3">Ra1766G1</strain>
    </source>
</reference>
<dbReference type="SUPFAM" id="SSF51445">
    <property type="entry name" value="(Trans)glycosidases"/>
    <property type="match status" value="1"/>
</dbReference>
<evidence type="ECO:0000313" key="2">
    <source>
        <dbReference type="EMBL" id="QUH31817.1"/>
    </source>
</evidence>
<name>A0A8J8MF38_9FIRM</name>
<protein>
    <recommendedName>
        <fullName evidence="1">GH18 domain-containing protein</fullName>
    </recommendedName>
</protein>
<dbReference type="AlphaFoldDB" id="A0A8J8MF38"/>
<feature type="domain" description="GH18" evidence="1">
    <location>
        <begin position="103"/>
        <end position="456"/>
    </location>
</feature>
<dbReference type="PANTHER" id="PTHR46066">
    <property type="entry name" value="CHITINASE DOMAIN-CONTAINING PROTEIN 1 FAMILY MEMBER"/>
    <property type="match status" value="1"/>
</dbReference>
<dbReference type="GO" id="GO:0008061">
    <property type="term" value="F:chitin binding"/>
    <property type="evidence" value="ECO:0007669"/>
    <property type="project" value="InterPro"/>
</dbReference>
<dbReference type="EMBL" id="CP058561">
    <property type="protein sequence ID" value="QUH31817.1"/>
    <property type="molecule type" value="Genomic_DNA"/>
</dbReference>